<comment type="similarity">
    <text evidence="1 6">Belongs to the glycosyl hydrolase 43 family.</text>
</comment>
<evidence type="ECO:0000256" key="6">
    <source>
        <dbReference type="RuleBase" id="RU361187"/>
    </source>
</evidence>
<dbReference type="Pfam" id="PF04616">
    <property type="entry name" value="Glyco_hydro_43"/>
    <property type="match status" value="1"/>
</dbReference>
<dbReference type="SUPFAM" id="SSF75005">
    <property type="entry name" value="Arabinanase/levansucrase/invertase"/>
    <property type="match status" value="1"/>
</dbReference>
<dbReference type="Gene3D" id="2.115.10.20">
    <property type="entry name" value="Glycosyl hydrolase domain, family 43"/>
    <property type="match status" value="1"/>
</dbReference>
<sequence>MLPLLLIIGSFISTLPAVAAIPVKRLASSPALPVDFADPALINANKKWYAFATTNGRQNVQIGQSPDFSSWTVLGKDALPILPQWARGPVWAPDVIQRDDGTFVMYFSAALNQFPDKHCIGVGVSKDIEGPYSVLDIPYICPDPTASGTNIKSVISSPGVGGAIDASGFKDRDGTRYVVYKVDGNSVGSGGSCNNGNGQRATPIMLVAVQPDGITPKGPPVQILDRDNRDGPLVEAPNLVRTRNGQYALFFSSNCYTTPNYDVAWAVASNIAGPYTKTGPMFVTGTQGLSAPGGASIASDGVHMVFHANFNGGRAMYTTTISGDGQNIRSN</sequence>
<evidence type="ECO:0000256" key="3">
    <source>
        <dbReference type="ARBA" id="ARBA00023295"/>
    </source>
</evidence>
<evidence type="ECO:0000256" key="5">
    <source>
        <dbReference type="PIRSR" id="PIRSR606710-2"/>
    </source>
</evidence>
<gene>
    <name evidence="8" type="ORF">EJ08DRAFT_393673</name>
</gene>
<protein>
    <submittedName>
        <fullName evidence="8">Arabinanase/levansucrase/invertase</fullName>
    </submittedName>
</protein>
<feature type="signal peptide" evidence="7">
    <location>
        <begin position="1"/>
        <end position="20"/>
    </location>
</feature>
<dbReference type="EMBL" id="MU007014">
    <property type="protein sequence ID" value="KAF2435216.1"/>
    <property type="molecule type" value="Genomic_DNA"/>
</dbReference>
<dbReference type="PANTHER" id="PTHR42812">
    <property type="entry name" value="BETA-XYLOSIDASE"/>
    <property type="match status" value="1"/>
</dbReference>
<dbReference type="InterPro" id="IPR051795">
    <property type="entry name" value="Glycosyl_Hydrlase_43"/>
</dbReference>
<evidence type="ECO:0000313" key="8">
    <source>
        <dbReference type="EMBL" id="KAF2435216.1"/>
    </source>
</evidence>
<feature type="chain" id="PRO_5040446703" evidence="7">
    <location>
        <begin position="21"/>
        <end position="331"/>
    </location>
</feature>
<keyword evidence="3 6" id="KW-0326">Glycosidase</keyword>
<organism evidence="8 9">
    <name type="scientific">Tothia fuscella</name>
    <dbReference type="NCBI Taxonomy" id="1048955"/>
    <lineage>
        <taxon>Eukaryota</taxon>
        <taxon>Fungi</taxon>
        <taxon>Dikarya</taxon>
        <taxon>Ascomycota</taxon>
        <taxon>Pezizomycotina</taxon>
        <taxon>Dothideomycetes</taxon>
        <taxon>Pleosporomycetidae</taxon>
        <taxon>Venturiales</taxon>
        <taxon>Cylindrosympodiaceae</taxon>
        <taxon>Tothia</taxon>
    </lineage>
</organism>
<keyword evidence="9" id="KW-1185">Reference proteome</keyword>
<evidence type="ECO:0000256" key="7">
    <source>
        <dbReference type="SAM" id="SignalP"/>
    </source>
</evidence>
<feature type="site" description="Important for catalytic activity, responsible for pKa modulation of the active site Glu and correct orientation of both the proton donor and substrate" evidence="5">
    <location>
        <position position="165"/>
    </location>
</feature>
<dbReference type="GO" id="GO:0004553">
    <property type="term" value="F:hydrolase activity, hydrolyzing O-glycosyl compounds"/>
    <property type="evidence" value="ECO:0007669"/>
    <property type="project" value="InterPro"/>
</dbReference>
<comment type="caution">
    <text evidence="8">The sequence shown here is derived from an EMBL/GenBank/DDBJ whole genome shotgun (WGS) entry which is preliminary data.</text>
</comment>
<reference evidence="8" key="1">
    <citation type="journal article" date="2020" name="Stud. Mycol.">
        <title>101 Dothideomycetes genomes: a test case for predicting lifestyles and emergence of pathogens.</title>
        <authorList>
            <person name="Haridas S."/>
            <person name="Albert R."/>
            <person name="Binder M."/>
            <person name="Bloem J."/>
            <person name="Labutti K."/>
            <person name="Salamov A."/>
            <person name="Andreopoulos B."/>
            <person name="Baker S."/>
            <person name="Barry K."/>
            <person name="Bills G."/>
            <person name="Bluhm B."/>
            <person name="Cannon C."/>
            <person name="Castanera R."/>
            <person name="Culley D."/>
            <person name="Daum C."/>
            <person name="Ezra D."/>
            <person name="Gonzalez J."/>
            <person name="Henrissat B."/>
            <person name="Kuo A."/>
            <person name="Liang C."/>
            <person name="Lipzen A."/>
            <person name="Lutzoni F."/>
            <person name="Magnuson J."/>
            <person name="Mondo S."/>
            <person name="Nolan M."/>
            <person name="Ohm R."/>
            <person name="Pangilinan J."/>
            <person name="Park H.-J."/>
            <person name="Ramirez L."/>
            <person name="Alfaro M."/>
            <person name="Sun H."/>
            <person name="Tritt A."/>
            <person name="Yoshinaga Y."/>
            <person name="Zwiers L.-H."/>
            <person name="Turgeon B."/>
            <person name="Goodwin S."/>
            <person name="Spatafora J."/>
            <person name="Crous P."/>
            <person name="Grigoriev I."/>
        </authorList>
    </citation>
    <scope>NUCLEOTIDE SEQUENCE</scope>
    <source>
        <strain evidence="8">CBS 130266</strain>
    </source>
</reference>
<dbReference type="CDD" id="cd08999">
    <property type="entry name" value="GH43_ABN-like"/>
    <property type="match status" value="1"/>
</dbReference>
<proteinExistence type="inferred from homology"/>
<dbReference type="Proteomes" id="UP000800235">
    <property type="component" value="Unassembled WGS sequence"/>
</dbReference>
<dbReference type="InterPro" id="IPR006710">
    <property type="entry name" value="Glyco_hydro_43"/>
</dbReference>
<keyword evidence="2 6" id="KW-0378">Hydrolase</keyword>
<name>A0A9P4U341_9PEZI</name>
<dbReference type="PANTHER" id="PTHR42812:SF5">
    <property type="entry name" value="ENDO-ARABINASE"/>
    <property type="match status" value="1"/>
</dbReference>
<evidence type="ECO:0000256" key="4">
    <source>
        <dbReference type="PIRSR" id="PIRSR606710-1"/>
    </source>
</evidence>
<evidence type="ECO:0000256" key="2">
    <source>
        <dbReference type="ARBA" id="ARBA00022801"/>
    </source>
</evidence>
<feature type="active site" description="Proton donor" evidence="4">
    <location>
        <position position="235"/>
    </location>
</feature>
<evidence type="ECO:0000256" key="1">
    <source>
        <dbReference type="ARBA" id="ARBA00009865"/>
    </source>
</evidence>
<evidence type="ECO:0000313" key="9">
    <source>
        <dbReference type="Proteomes" id="UP000800235"/>
    </source>
</evidence>
<keyword evidence="7" id="KW-0732">Signal</keyword>
<dbReference type="AlphaFoldDB" id="A0A9P4U341"/>
<dbReference type="OrthoDB" id="3879658at2759"/>
<dbReference type="InterPro" id="IPR023296">
    <property type="entry name" value="Glyco_hydro_beta-prop_sf"/>
</dbReference>
<accession>A0A9P4U341</accession>
<dbReference type="GO" id="GO:0005975">
    <property type="term" value="P:carbohydrate metabolic process"/>
    <property type="evidence" value="ECO:0007669"/>
    <property type="project" value="InterPro"/>
</dbReference>
<feature type="active site" description="Proton acceptor" evidence="4">
    <location>
        <position position="38"/>
    </location>
</feature>